<dbReference type="OrthoDB" id="3176438at2"/>
<keyword evidence="4" id="KW-1133">Transmembrane helix</keyword>
<evidence type="ECO:0000256" key="3">
    <source>
        <dbReference type="ARBA" id="ARBA00022692"/>
    </source>
</evidence>
<reference evidence="6 7" key="1">
    <citation type="submission" date="2015-12" db="EMBL/GenBank/DDBJ databases">
        <title>Genome sequence of Aneurinibacillus soli.</title>
        <authorList>
            <person name="Lee J.S."/>
            <person name="Lee K.C."/>
            <person name="Kim K.K."/>
            <person name="Lee B.W."/>
        </authorList>
    </citation>
    <scope>NUCLEOTIDE SEQUENCE [LARGE SCALE GENOMIC DNA]</scope>
    <source>
        <strain evidence="6 7">CB4</strain>
    </source>
</reference>
<proteinExistence type="predicted"/>
<dbReference type="PANTHER" id="PTHR33931:SF2">
    <property type="entry name" value="HOLIN-LIKE PROTEIN CIDA"/>
    <property type="match status" value="1"/>
</dbReference>
<dbReference type="RefSeq" id="WP_096465841.1">
    <property type="nucleotide sequence ID" value="NZ_AP017312.1"/>
</dbReference>
<keyword evidence="2" id="KW-1003">Cell membrane</keyword>
<keyword evidence="3" id="KW-0812">Transmembrane</keyword>
<evidence type="ECO:0000256" key="5">
    <source>
        <dbReference type="ARBA" id="ARBA00023136"/>
    </source>
</evidence>
<keyword evidence="5" id="KW-0472">Membrane</keyword>
<keyword evidence="7" id="KW-1185">Reference proteome</keyword>
<dbReference type="PANTHER" id="PTHR33931">
    <property type="entry name" value="HOLIN-LIKE PROTEIN CIDA-RELATED"/>
    <property type="match status" value="1"/>
</dbReference>
<protein>
    <submittedName>
        <fullName evidence="6">Holin-like protein CidA</fullName>
    </submittedName>
</protein>
<evidence type="ECO:0000256" key="4">
    <source>
        <dbReference type="ARBA" id="ARBA00022989"/>
    </source>
</evidence>
<evidence type="ECO:0000313" key="7">
    <source>
        <dbReference type="Proteomes" id="UP000217696"/>
    </source>
</evidence>
<dbReference type="GO" id="GO:0005886">
    <property type="term" value="C:plasma membrane"/>
    <property type="evidence" value="ECO:0007669"/>
    <property type="project" value="UniProtKB-SubCell"/>
</dbReference>
<accession>A0A0U4NH39</accession>
<organism evidence="6 7">
    <name type="scientific">Aneurinibacillus soli</name>
    <dbReference type="NCBI Taxonomy" id="1500254"/>
    <lineage>
        <taxon>Bacteria</taxon>
        <taxon>Bacillati</taxon>
        <taxon>Bacillota</taxon>
        <taxon>Bacilli</taxon>
        <taxon>Bacillales</taxon>
        <taxon>Paenibacillaceae</taxon>
        <taxon>Aneurinibacillus group</taxon>
        <taxon>Aneurinibacillus</taxon>
    </lineage>
</organism>
<name>A0A0U4NH39_9BACL</name>
<sequence>MKALFFVCQLAGLWGLNELGYFITEQLHLPFPGNVMGLLLLFVLLVSGVIKLTWIEDAASFLIRHLAFFFIPVAVGLMKVGGILVMNGVAIMTSLIVSAIVGLLITSGLSQLLERRKERTNEHIRDTI</sequence>
<dbReference type="Proteomes" id="UP000217696">
    <property type="component" value="Chromosome"/>
</dbReference>
<dbReference type="AlphaFoldDB" id="A0A0U4NH39"/>
<evidence type="ECO:0000256" key="2">
    <source>
        <dbReference type="ARBA" id="ARBA00022475"/>
    </source>
</evidence>
<dbReference type="KEGG" id="asoc:CB4_02226"/>
<evidence type="ECO:0000256" key="1">
    <source>
        <dbReference type="ARBA" id="ARBA00004651"/>
    </source>
</evidence>
<gene>
    <name evidence="6" type="primary">cidA_2</name>
    <name evidence="6" type="ORF">CB4_02226</name>
</gene>
<dbReference type="EMBL" id="AP017312">
    <property type="protein sequence ID" value="BAU28052.1"/>
    <property type="molecule type" value="Genomic_DNA"/>
</dbReference>
<dbReference type="InterPro" id="IPR005538">
    <property type="entry name" value="LrgA/CidA"/>
</dbReference>
<evidence type="ECO:0000313" key="6">
    <source>
        <dbReference type="EMBL" id="BAU28052.1"/>
    </source>
</evidence>
<dbReference type="Pfam" id="PF03788">
    <property type="entry name" value="LrgA"/>
    <property type="match status" value="1"/>
</dbReference>
<comment type="subcellular location">
    <subcellularLocation>
        <location evidence="1">Cell membrane</location>
        <topology evidence="1">Multi-pass membrane protein</topology>
    </subcellularLocation>
</comment>